<sequence>MTKENNISRSDVCGPRYVEPPPCNRPLGLIKKGHLWVIEQFCGGVHDGDTFTTHSTQIDALQAGKNKMEADRHPCLLRWDAPNSVGRIFWNSAFEELTVQFDPLYQTWVVVPDVGYFVFARTNQYQDAHKYGRIVQEEFDFKHLISYDQDGTKVDSRDHRFLRNNISSSGVRFTNTHATTEDTTPDDTKESGISQSETTYRAIPKALAASLPDITKVEIVDDEGVLYKFDSPWESDTTVRILSLSPEQRSNTTAVNTMSTIIESWSSLSETPYVSTVLDSGFQPTPWVVYESQPERLTDIGHDITIDERLSVLDDVSSAIMSARNTDMTPLGIRPKNVYLRSQESGYRGTFANWGVEGLVKKANNESVATPFTAPEQIKQTTSTRTPVYQLGALAYWLFCETTPFRTDENLAEAIQMGDFISPTVAGNLQKQAADALTKAMKPHPEDRFETVDKFYSAFCTGL</sequence>
<dbReference type="Proteomes" id="UP001596445">
    <property type="component" value="Unassembled WGS sequence"/>
</dbReference>
<dbReference type="PROSITE" id="PS50011">
    <property type="entry name" value="PROTEIN_KINASE_DOM"/>
    <property type="match status" value="1"/>
</dbReference>
<evidence type="ECO:0000313" key="2">
    <source>
        <dbReference type="EMBL" id="MFC7058811.1"/>
    </source>
</evidence>
<organism evidence="2 3">
    <name type="scientific">Halovenus salina</name>
    <dbReference type="NCBI Taxonomy" id="1510225"/>
    <lineage>
        <taxon>Archaea</taxon>
        <taxon>Methanobacteriati</taxon>
        <taxon>Methanobacteriota</taxon>
        <taxon>Stenosarchaea group</taxon>
        <taxon>Halobacteria</taxon>
        <taxon>Halobacteriales</taxon>
        <taxon>Haloarculaceae</taxon>
        <taxon>Halovenus</taxon>
    </lineage>
</organism>
<dbReference type="InterPro" id="IPR000719">
    <property type="entry name" value="Prot_kinase_dom"/>
</dbReference>
<proteinExistence type="predicted"/>
<dbReference type="InterPro" id="IPR011009">
    <property type="entry name" value="Kinase-like_dom_sf"/>
</dbReference>
<dbReference type="RefSeq" id="WP_267161547.1">
    <property type="nucleotide sequence ID" value="NZ_CP112972.1"/>
</dbReference>
<evidence type="ECO:0000313" key="3">
    <source>
        <dbReference type="Proteomes" id="UP001596445"/>
    </source>
</evidence>
<protein>
    <recommendedName>
        <fullName evidence="1">Protein kinase domain-containing protein</fullName>
    </recommendedName>
</protein>
<dbReference type="EMBL" id="JBHSZI010000001">
    <property type="protein sequence ID" value="MFC7058811.1"/>
    <property type="molecule type" value="Genomic_DNA"/>
</dbReference>
<comment type="caution">
    <text evidence="2">The sequence shown here is derived from an EMBL/GenBank/DDBJ whole genome shotgun (WGS) entry which is preliminary data.</text>
</comment>
<accession>A0ABD5W3P5</accession>
<dbReference type="SUPFAM" id="SSF56112">
    <property type="entry name" value="Protein kinase-like (PK-like)"/>
    <property type="match status" value="1"/>
</dbReference>
<feature type="domain" description="Protein kinase" evidence="1">
    <location>
        <begin position="200"/>
        <end position="460"/>
    </location>
</feature>
<dbReference type="Gene3D" id="1.10.510.10">
    <property type="entry name" value="Transferase(Phosphotransferase) domain 1"/>
    <property type="match status" value="1"/>
</dbReference>
<dbReference type="AlphaFoldDB" id="A0ABD5W3P5"/>
<keyword evidence="3" id="KW-1185">Reference proteome</keyword>
<reference evidence="2 3" key="1">
    <citation type="journal article" date="2019" name="Int. J. Syst. Evol. Microbiol.">
        <title>The Global Catalogue of Microorganisms (GCM) 10K type strain sequencing project: providing services to taxonomists for standard genome sequencing and annotation.</title>
        <authorList>
            <consortium name="The Broad Institute Genomics Platform"/>
            <consortium name="The Broad Institute Genome Sequencing Center for Infectious Disease"/>
            <person name="Wu L."/>
            <person name="Ma J."/>
        </authorList>
    </citation>
    <scope>NUCLEOTIDE SEQUENCE [LARGE SCALE GENOMIC DNA]</scope>
    <source>
        <strain evidence="2 3">JCM 30072</strain>
    </source>
</reference>
<name>A0ABD5W3P5_9EURY</name>
<evidence type="ECO:0000259" key="1">
    <source>
        <dbReference type="PROSITE" id="PS50011"/>
    </source>
</evidence>
<dbReference type="GeneID" id="76630883"/>
<gene>
    <name evidence="2" type="ORF">ACFQQG_12385</name>
</gene>